<feature type="compositionally biased region" description="Basic and acidic residues" evidence="1">
    <location>
        <begin position="76"/>
        <end position="90"/>
    </location>
</feature>
<dbReference type="PANTHER" id="PTHR42336:SF2">
    <property type="entry name" value="THIOREDOXIN DOMAIN-CONTAINING PROTEIN"/>
    <property type="match status" value="1"/>
</dbReference>
<feature type="compositionally biased region" description="Pro residues" evidence="1">
    <location>
        <begin position="50"/>
        <end position="72"/>
    </location>
</feature>
<dbReference type="EMBL" id="LGSR01000020">
    <property type="protein sequence ID" value="KOS19250.1"/>
    <property type="molecule type" value="Genomic_DNA"/>
</dbReference>
<feature type="compositionally biased region" description="Basic and acidic residues" evidence="1">
    <location>
        <begin position="28"/>
        <end position="45"/>
    </location>
</feature>
<dbReference type="InterPro" id="IPR032801">
    <property type="entry name" value="PXL2A/B/C"/>
</dbReference>
<dbReference type="Proteomes" id="UP000053831">
    <property type="component" value="Unassembled WGS sequence"/>
</dbReference>
<protein>
    <recommendedName>
        <fullName evidence="4">Thioredoxin domain-containing protein</fullName>
    </recommendedName>
</protein>
<feature type="compositionally biased region" description="Basic and acidic residues" evidence="1">
    <location>
        <begin position="1"/>
        <end position="19"/>
    </location>
</feature>
<name>A0A0M8N3K7_ESCWE</name>
<evidence type="ECO:0000313" key="2">
    <source>
        <dbReference type="EMBL" id="KOS19250.1"/>
    </source>
</evidence>
<accession>A0A0M8N3K7</accession>
<keyword evidence="3" id="KW-1185">Reference proteome</keyword>
<evidence type="ECO:0000313" key="3">
    <source>
        <dbReference type="Proteomes" id="UP000053831"/>
    </source>
</evidence>
<dbReference type="Gene3D" id="3.40.30.10">
    <property type="entry name" value="Glutaredoxin"/>
    <property type="match status" value="1"/>
</dbReference>
<evidence type="ECO:0000256" key="1">
    <source>
        <dbReference type="SAM" id="MobiDB-lite"/>
    </source>
</evidence>
<dbReference type="SUPFAM" id="SSF52833">
    <property type="entry name" value="Thioredoxin-like"/>
    <property type="match status" value="1"/>
</dbReference>
<comment type="caution">
    <text evidence="2">The sequence shown here is derived from an EMBL/GenBank/DDBJ whole genome shotgun (WGS) entry which is preliminary data.</text>
</comment>
<evidence type="ECO:0008006" key="4">
    <source>
        <dbReference type="Google" id="ProtNLM"/>
    </source>
</evidence>
<gene>
    <name evidence="2" type="ORF">ESCO_001089</name>
</gene>
<organism evidence="2 3">
    <name type="scientific">Escovopsis weberi</name>
    <dbReference type="NCBI Taxonomy" id="150374"/>
    <lineage>
        <taxon>Eukaryota</taxon>
        <taxon>Fungi</taxon>
        <taxon>Dikarya</taxon>
        <taxon>Ascomycota</taxon>
        <taxon>Pezizomycotina</taxon>
        <taxon>Sordariomycetes</taxon>
        <taxon>Hypocreomycetidae</taxon>
        <taxon>Hypocreales</taxon>
        <taxon>Hypocreaceae</taxon>
        <taxon>Escovopsis</taxon>
    </lineage>
</organism>
<dbReference type="PANTHER" id="PTHR42336">
    <property type="entry name" value="THIOREDOXIN DOMAIN-CONTAINING PROTEIN-RELATED"/>
    <property type="match status" value="1"/>
</dbReference>
<feature type="region of interest" description="Disordered" evidence="1">
    <location>
        <begin position="1"/>
        <end position="90"/>
    </location>
</feature>
<dbReference type="InterPro" id="IPR036249">
    <property type="entry name" value="Thioredoxin-like_sf"/>
</dbReference>
<dbReference type="Pfam" id="PF13911">
    <property type="entry name" value="AhpC-TSA_2"/>
    <property type="match status" value="1"/>
</dbReference>
<reference evidence="2 3" key="1">
    <citation type="submission" date="2015-07" db="EMBL/GenBank/DDBJ databases">
        <title>The genome of the fungus Escovopsis weberi, a specialized disease agent of ant agriculture.</title>
        <authorList>
            <person name="de Man T.J."/>
            <person name="Stajich J.E."/>
            <person name="Kubicek C.P."/>
            <person name="Chenthamara K."/>
            <person name="Atanasova L."/>
            <person name="Druzhinina I.S."/>
            <person name="Birnbaum S."/>
            <person name="Barribeau S.M."/>
            <person name="Teiling C."/>
            <person name="Suen G."/>
            <person name="Currie C."/>
            <person name="Gerardo N.M."/>
        </authorList>
    </citation>
    <scope>NUCLEOTIDE SEQUENCE [LARGE SCALE GENOMIC DNA]</scope>
</reference>
<dbReference type="OrthoDB" id="40334at2759"/>
<sequence length="278" mass="30142">MTEHAAPELPHETASDRAPEQAPVYHEQTPKMAHESASELHHVPLDEPSPEPASHPAPPEQAIPEPAAPEPATPERATKRSSHEPESPFWREMRAFKVPEAKAVAPVPKVGSRAPSAEELPFPNGKATLLVFLRHCGCPFAEKAFKTLSAISNKVPTVHCVAVSHSSSEATEKWIPQVGGVWDTDVVIDEDRDLYASWGLGLSSTWGIVSPRALYSTYRLGADEGVWNRPTESGNRWQLGGAFAVDEEGIVRWAYPCTAADDLPDLNAGVVALGYVPK</sequence>
<proteinExistence type="predicted"/>
<dbReference type="AlphaFoldDB" id="A0A0M8N3K7"/>